<dbReference type="Gene3D" id="2.130.10.10">
    <property type="entry name" value="YVTN repeat-like/Quinoprotein amine dehydrogenase"/>
    <property type="match status" value="1"/>
</dbReference>
<dbReference type="EMBL" id="RFFH01000018">
    <property type="protein sequence ID" value="RMI28847.1"/>
    <property type="molecule type" value="Genomic_DNA"/>
</dbReference>
<sequence length="353" mass="36528">MTAGTQPASADPIGYYIYAHGYLSDGIAGYAAADTGQPTPIAGRPATGMPNWPQAASPDGRFLYTAPTTDPRLISYAIGPGGVLTPGASLPLPDVPIDITFAPNGRDAYVVVGLVNAAVVPVRIGADGVPVQNGPATPLGAAMDGIGSAAVSPDGRSLYVASVPDRQVLVLDIRPDGTVSPAKQRVGGGINPLFPTITPDGRHLFITNELSGTVQAFNRADDGTLTEVAGSPYPAGILPHVSSITPDGRYLYVPNMGSSFLSSYAIQPDGTLQPLPNVDFSTQTGVYSEATVMSPSGRALWALGQDPMRGTEEVLRRFMIGDDGVLTRDDSVDQYIDGTAVADGRTLTLVPGH</sequence>
<evidence type="ECO:0008006" key="3">
    <source>
        <dbReference type="Google" id="ProtNLM"/>
    </source>
</evidence>
<dbReference type="InterPro" id="IPR011045">
    <property type="entry name" value="N2O_reductase_N"/>
</dbReference>
<dbReference type="PANTHER" id="PTHR47197">
    <property type="entry name" value="PROTEIN NIRF"/>
    <property type="match status" value="1"/>
</dbReference>
<accession>A0A3M2KT50</accession>
<gene>
    <name evidence="1" type="ORF">EBN03_28660</name>
</gene>
<dbReference type="AlphaFoldDB" id="A0A3M2KT50"/>
<evidence type="ECO:0000313" key="2">
    <source>
        <dbReference type="Proteomes" id="UP000279275"/>
    </source>
</evidence>
<evidence type="ECO:0000313" key="1">
    <source>
        <dbReference type="EMBL" id="RMI28847.1"/>
    </source>
</evidence>
<dbReference type="PANTHER" id="PTHR47197:SF3">
    <property type="entry name" value="DIHYDRO-HEME D1 DEHYDROGENASE"/>
    <property type="match status" value="1"/>
</dbReference>
<dbReference type="InterPro" id="IPR019405">
    <property type="entry name" value="Lactonase_7-beta_prop"/>
</dbReference>
<proteinExistence type="predicted"/>
<dbReference type="Pfam" id="PF10282">
    <property type="entry name" value="Lactonase"/>
    <property type="match status" value="1"/>
</dbReference>
<dbReference type="Proteomes" id="UP000279275">
    <property type="component" value="Unassembled WGS sequence"/>
</dbReference>
<comment type="caution">
    <text evidence="1">The sequence shown here is derived from an EMBL/GenBank/DDBJ whole genome shotgun (WGS) entry which is preliminary data.</text>
</comment>
<dbReference type="InterPro" id="IPR051200">
    <property type="entry name" value="Host-pathogen_enzymatic-act"/>
</dbReference>
<organism evidence="1 2">
    <name type="scientific">Nocardia stercoris</name>
    <dbReference type="NCBI Taxonomy" id="2483361"/>
    <lineage>
        <taxon>Bacteria</taxon>
        <taxon>Bacillati</taxon>
        <taxon>Actinomycetota</taxon>
        <taxon>Actinomycetes</taxon>
        <taxon>Mycobacteriales</taxon>
        <taxon>Nocardiaceae</taxon>
        <taxon>Nocardia</taxon>
    </lineage>
</organism>
<reference evidence="1 2" key="1">
    <citation type="submission" date="2018-10" db="EMBL/GenBank/DDBJ databases">
        <title>Isolation from cow dung.</title>
        <authorList>
            <person name="Ling L."/>
        </authorList>
    </citation>
    <scope>NUCLEOTIDE SEQUENCE [LARGE SCALE GENOMIC DNA]</scope>
    <source>
        <strain evidence="1 2">NEAU-LL90</strain>
    </source>
</reference>
<name>A0A3M2KT50_9NOCA</name>
<dbReference type="InterPro" id="IPR015943">
    <property type="entry name" value="WD40/YVTN_repeat-like_dom_sf"/>
</dbReference>
<keyword evidence="2" id="KW-1185">Reference proteome</keyword>
<dbReference type="OrthoDB" id="9790815at2"/>
<dbReference type="SUPFAM" id="SSF50974">
    <property type="entry name" value="Nitrous oxide reductase, N-terminal domain"/>
    <property type="match status" value="1"/>
</dbReference>
<dbReference type="RefSeq" id="WP_122191268.1">
    <property type="nucleotide sequence ID" value="NZ_RFFH01000018.1"/>
</dbReference>
<protein>
    <recommendedName>
        <fullName evidence="3">Lactonase family protein</fullName>
    </recommendedName>
</protein>